<organism evidence="1 2">
    <name type="scientific">Sphingobacterium alkalisoli</name>
    <dbReference type="NCBI Taxonomy" id="1874115"/>
    <lineage>
        <taxon>Bacteria</taxon>
        <taxon>Pseudomonadati</taxon>
        <taxon>Bacteroidota</taxon>
        <taxon>Sphingobacteriia</taxon>
        <taxon>Sphingobacteriales</taxon>
        <taxon>Sphingobacteriaceae</taxon>
        <taxon>Sphingobacterium</taxon>
    </lineage>
</organism>
<proteinExistence type="predicted"/>
<comment type="caution">
    <text evidence="1">The sequence shown here is derived from an EMBL/GenBank/DDBJ whole genome shotgun (WGS) entry which is preliminary data.</text>
</comment>
<accession>A0A4U0H2P8</accession>
<name>A0A4U0H2P8_9SPHI</name>
<protein>
    <submittedName>
        <fullName evidence="1">Uncharacterized protein</fullName>
    </submittedName>
</protein>
<dbReference type="EMBL" id="SUKA01000004">
    <property type="protein sequence ID" value="TJY64532.1"/>
    <property type="molecule type" value="Genomic_DNA"/>
</dbReference>
<gene>
    <name evidence="1" type="ORF">FAZ19_15165</name>
</gene>
<keyword evidence="2" id="KW-1185">Reference proteome</keyword>
<evidence type="ECO:0000313" key="1">
    <source>
        <dbReference type="EMBL" id="TJY64532.1"/>
    </source>
</evidence>
<evidence type="ECO:0000313" key="2">
    <source>
        <dbReference type="Proteomes" id="UP000309872"/>
    </source>
</evidence>
<dbReference type="AlphaFoldDB" id="A0A4U0H2P8"/>
<dbReference type="Proteomes" id="UP000309872">
    <property type="component" value="Unassembled WGS sequence"/>
</dbReference>
<dbReference type="OrthoDB" id="705316at2"/>
<dbReference type="RefSeq" id="WP_136821593.1">
    <property type="nucleotide sequence ID" value="NZ_BMJX01000004.1"/>
</dbReference>
<sequence>MNYLKITLVLFVVLTEHSTSLMAQENIGLASVWEGIGGKSTWESTKFILFTSHGNEVTERLTSERTFLIDKSNARCRFEGKTASNHHIVLLFNYKTKQLDKLYINGVKAKDSKTLTSSHLPQIIEQFFEDVKLLFLPSSFDQGSTIAGTPSQKIINAEKTTVVPISSAQLFDGSTFNGKITLNISGQITRSETNQNTYSISGYKDVGGGLHLPTIFKHATRPSKDCTFTTVAAFTDMEEGKFTTL</sequence>
<reference evidence="1 2" key="1">
    <citation type="submission" date="2019-04" db="EMBL/GenBank/DDBJ databases">
        <title>Sphingobacterium olei sp. nov., isolated from oil-contaminated soil.</title>
        <authorList>
            <person name="Liu B."/>
        </authorList>
    </citation>
    <scope>NUCLEOTIDE SEQUENCE [LARGE SCALE GENOMIC DNA]</scope>
    <source>
        <strain evidence="1 2">Y3L14</strain>
    </source>
</reference>